<dbReference type="GO" id="GO:0009507">
    <property type="term" value="C:chloroplast"/>
    <property type="evidence" value="ECO:0007669"/>
    <property type="project" value="TreeGrafter"/>
</dbReference>
<organism evidence="2">
    <name type="scientific">Tetraselmis sp. GSL018</name>
    <dbReference type="NCBI Taxonomy" id="582737"/>
    <lineage>
        <taxon>Eukaryota</taxon>
        <taxon>Viridiplantae</taxon>
        <taxon>Chlorophyta</taxon>
        <taxon>core chlorophytes</taxon>
        <taxon>Chlorodendrophyceae</taxon>
        <taxon>Chlorodendrales</taxon>
        <taxon>Chlorodendraceae</taxon>
        <taxon>Tetraselmis</taxon>
    </lineage>
</organism>
<proteinExistence type="predicted"/>
<protein>
    <submittedName>
        <fullName evidence="2">Atp binding</fullName>
    </submittedName>
</protein>
<dbReference type="PANTHER" id="PTHR36796:SF1">
    <property type="entry name" value="PROTEIN KINASE SUPERFAMILY PROTEIN"/>
    <property type="match status" value="1"/>
</dbReference>
<evidence type="ECO:0000313" key="2">
    <source>
        <dbReference type="EMBL" id="JAC60430.1"/>
    </source>
</evidence>
<dbReference type="AlphaFoldDB" id="A0A061QPN8"/>
<feature type="region of interest" description="Disordered" evidence="1">
    <location>
        <begin position="52"/>
        <end position="72"/>
    </location>
</feature>
<feature type="region of interest" description="Disordered" evidence="1">
    <location>
        <begin position="1"/>
        <end position="40"/>
    </location>
</feature>
<dbReference type="Gene3D" id="1.10.510.10">
    <property type="entry name" value="Transferase(Phosphotransferase) domain 1"/>
    <property type="match status" value="1"/>
</dbReference>
<dbReference type="InterPro" id="IPR011009">
    <property type="entry name" value="Kinase-like_dom_sf"/>
</dbReference>
<accession>A0A061QPN8</accession>
<sequence length="249" mass="26535">MAGLSARGSSGTGLTPLGPSDGGRSSSSSASERCSPGSHSCTAATAFTRASARAASSCPQPKSATPTGSATDERDAYGLRCRLRDLAFAVDVSDEALMGGATLSEIWERGSVQSNADPKQSVAEALWQRARREGAWSGPEKRAFGIADDVYAAGLLLAYMCLVPLSEPGSIDGPSIQRLFETTYQLDIESGARDFCEAEDRWATAVEFLGSGDGLGWDLFQRMMHPNWRQRPSAQECLDHPFLKGEYLG</sequence>
<gene>
    <name evidence="2" type="ORF">TSPGSL018_28987</name>
</gene>
<reference evidence="2" key="1">
    <citation type="submission" date="2014-05" db="EMBL/GenBank/DDBJ databases">
        <title>The transcriptome of the halophilic microalga Tetraselmis sp. GSL018 isolated from the Great Salt Lake, Utah.</title>
        <authorList>
            <person name="Jinkerson R.E."/>
            <person name="D'Adamo S."/>
            <person name="Posewitz M.C."/>
        </authorList>
    </citation>
    <scope>NUCLEOTIDE SEQUENCE</scope>
    <source>
        <strain evidence="2">GSL018</strain>
    </source>
</reference>
<name>A0A061QPN8_9CHLO</name>
<feature type="compositionally biased region" description="Low complexity" evidence="1">
    <location>
        <begin position="18"/>
        <end position="40"/>
    </location>
</feature>
<dbReference type="EMBL" id="GBEZ01026813">
    <property type="protein sequence ID" value="JAC60430.1"/>
    <property type="molecule type" value="Transcribed_RNA"/>
</dbReference>
<evidence type="ECO:0000256" key="1">
    <source>
        <dbReference type="SAM" id="MobiDB-lite"/>
    </source>
</evidence>
<feature type="compositionally biased region" description="Polar residues" evidence="1">
    <location>
        <begin position="58"/>
        <end position="70"/>
    </location>
</feature>
<dbReference type="PANTHER" id="PTHR36796">
    <property type="entry name" value="PROTEIN KINASE SUPERFAMILY PROTEIN"/>
    <property type="match status" value="1"/>
</dbReference>
<dbReference type="SUPFAM" id="SSF56112">
    <property type="entry name" value="Protein kinase-like (PK-like)"/>
    <property type="match status" value="1"/>
</dbReference>